<evidence type="ECO:0000313" key="2">
    <source>
        <dbReference type="EMBL" id="GGK79706.1"/>
    </source>
</evidence>
<reference evidence="2" key="1">
    <citation type="journal article" date="2014" name="Int. J. Syst. Evol. Microbiol.">
        <title>Complete genome sequence of Corynebacterium casei LMG S-19264T (=DSM 44701T), isolated from a smear-ripened cheese.</title>
        <authorList>
            <consortium name="US DOE Joint Genome Institute (JGI-PGF)"/>
            <person name="Walter F."/>
            <person name="Albersmeier A."/>
            <person name="Kalinowski J."/>
            <person name="Ruckert C."/>
        </authorList>
    </citation>
    <scope>NUCLEOTIDE SEQUENCE</scope>
    <source>
        <strain evidence="2">CGMCC 4.7299</strain>
    </source>
</reference>
<accession>A0A8J3BXU8</accession>
<comment type="caution">
    <text evidence="2">The sequence shown here is derived from an EMBL/GenBank/DDBJ whole genome shotgun (WGS) entry which is preliminary data.</text>
</comment>
<proteinExistence type="predicted"/>
<sequence length="106" mass="11333">MGTEDDDGPLAGQGIANIQIAAAHSGGGARRHVHAQRRDEGQSAGQVGEAPGGGRSEELRVFERGEQDRRDRGVQRRRFQGVGDRYEQMLGGVQDVPSGADQLVAR</sequence>
<gene>
    <name evidence="2" type="ORF">GCM10012284_12150</name>
</gene>
<evidence type="ECO:0000256" key="1">
    <source>
        <dbReference type="SAM" id="MobiDB-lite"/>
    </source>
</evidence>
<organism evidence="2 3">
    <name type="scientific">Mangrovihabitans endophyticus</name>
    <dbReference type="NCBI Taxonomy" id="1751298"/>
    <lineage>
        <taxon>Bacteria</taxon>
        <taxon>Bacillati</taxon>
        <taxon>Actinomycetota</taxon>
        <taxon>Actinomycetes</taxon>
        <taxon>Micromonosporales</taxon>
        <taxon>Micromonosporaceae</taxon>
        <taxon>Mangrovihabitans</taxon>
    </lineage>
</organism>
<protein>
    <submittedName>
        <fullName evidence="2">Uncharacterized protein</fullName>
    </submittedName>
</protein>
<reference evidence="2" key="2">
    <citation type="submission" date="2020-09" db="EMBL/GenBank/DDBJ databases">
        <authorList>
            <person name="Sun Q."/>
            <person name="Zhou Y."/>
        </authorList>
    </citation>
    <scope>NUCLEOTIDE SEQUENCE</scope>
    <source>
        <strain evidence="2">CGMCC 4.7299</strain>
    </source>
</reference>
<feature type="compositionally biased region" description="Basic and acidic residues" evidence="1">
    <location>
        <begin position="55"/>
        <end position="74"/>
    </location>
</feature>
<name>A0A8J3BXU8_9ACTN</name>
<dbReference type="EMBL" id="BMMX01000002">
    <property type="protein sequence ID" value="GGK79706.1"/>
    <property type="molecule type" value="Genomic_DNA"/>
</dbReference>
<dbReference type="AlphaFoldDB" id="A0A8J3BXU8"/>
<keyword evidence="3" id="KW-1185">Reference proteome</keyword>
<feature type="region of interest" description="Disordered" evidence="1">
    <location>
        <begin position="23"/>
        <end position="80"/>
    </location>
</feature>
<dbReference type="Proteomes" id="UP000656042">
    <property type="component" value="Unassembled WGS sequence"/>
</dbReference>
<evidence type="ECO:0000313" key="3">
    <source>
        <dbReference type="Proteomes" id="UP000656042"/>
    </source>
</evidence>